<evidence type="ECO:0000256" key="1">
    <source>
        <dbReference type="SAM" id="Phobius"/>
    </source>
</evidence>
<keyword evidence="1" id="KW-0472">Membrane</keyword>
<dbReference type="PANTHER" id="PTHR36974:SF1">
    <property type="entry name" value="DOXX FAMILY MEMBRANE PROTEIN"/>
    <property type="match status" value="1"/>
</dbReference>
<evidence type="ECO:0000313" key="2">
    <source>
        <dbReference type="EMBL" id="EKB50941.1"/>
    </source>
</evidence>
<feature type="transmembrane region" description="Helical" evidence="1">
    <location>
        <begin position="6"/>
        <end position="28"/>
    </location>
</feature>
<dbReference type="AlphaFoldDB" id="K1L8A8"/>
<comment type="caution">
    <text evidence="2">The sequence shown here is derived from an EMBL/GenBank/DDBJ whole genome shotgun (WGS) entry which is preliminary data.</text>
</comment>
<proteinExistence type="predicted"/>
<sequence>MSLFFLYLMSGFYVFAGLMHFIKPKMYVKIIPPFFPQPKILNLLSGALEIIFGIGLLFESYRSVSAWGIVLLLIAVFPANIYMYQKGVRGIPNWLLLLRLPLQFVLIAWAMYYT</sequence>
<dbReference type="Proteomes" id="UP000004478">
    <property type="component" value="Unassembled WGS sequence"/>
</dbReference>
<feature type="transmembrane region" description="Helical" evidence="1">
    <location>
        <begin position="40"/>
        <end position="58"/>
    </location>
</feature>
<dbReference type="PANTHER" id="PTHR36974">
    <property type="entry name" value="MEMBRANE PROTEIN-RELATED"/>
    <property type="match status" value="1"/>
</dbReference>
<reference evidence="2 3" key="1">
    <citation type="journal article" date="2012" name="J. Bacteriol.">
        <title>Draft Genome Sequence of Cecembia lonarensis Strain LW9T, Isolated from Lonar Lake, a Haloalkaline Lake in India.</title>
        <authorList>
            <person name="Shivaji S."/>
            <person name="Ara S."/>
            <person name="Singh A."/>
            <person name="Pinnaka A.K."/>
        </authorList>
    </citation>
    <scope>NUCLEOTIDE SEQUENCE [LARGE SCALE GENOMIC DNA]</scope>
    <source>
        <strain evidence="2 3">LW9</strain>
    </source>
</reference>
<feature type="transmembrane region" description="Helical" evidence="1">
    <location>
        <begin position="64"/>
        <end position="82"/>
    </location>
</feature>
<accession>K1L8A8</accession>
<keyword evidence="3" id="KW-1185">Reference proteome</keyword>
<protein>
    <submittedName>
        <fullName evidence="2">Putative membrane protein</fullName>
    </submittedName>
</protein>
<name>K1L8A8_CECL9</name>
<keyword evidence="1" id="KW-1133">Transmembrane helix</keyword>
<evidence type="ECO:0000313" key="3">
    <source>
        <dbReference type="Proteomes" id="UP000004478"/>
    </source>
</evidence>
<organism evidence="2 3">
    <name type="scientific">Cecembia lonarensis (strain CCUG 58316 / KCTC 22772 / LW9)</name>
    <dbReference type="NCBI Taxonomy" id="1225176"/>
    <lineage>
        <taxon>Bacteria</taxon>
        <taxon>Pseudomonadati</taxon>
        <taxon>Bacteroidota</taxon>
        <taxon>Cytophagia</taxon>
        <taxon>Cytophagales</taxon>
        <taxon>Cyclobacteriaceae</taxon>
        <taxon>Cecembia</taxon>
    </lineage>
</organism>
<feature type="transmembrane region" description="Helical" evidence="1">
    <location>
        <begin position="94"/>
        <end position="112"/>
    </location>
</feature>
<dbReference type="EMBL" id="AMGM01000004">
    <property type="protein sequence ID" value="EKB50941.1"/>
    <property type="molecule type" value="Genomic_DNA"/>
</dbReference>
<keyword evidence="1" id="KW-0812">Transmembrane</keyword>
<gene>
    <name evidence="2" type="ORF">B879_00469</name>
</gene>